<keyword evidence="3" id="KW-1185">Reference proteome</keyword>
<sequence>MANNTVPDLCFKKHYLSSSSSSKVINNEEEEDGDEQEQEEEEEVKVVKPIVSNAEEDHDPKRSRRKRLQSSVAVSRLMRSVLAILARNRRINMFSHPRQDGRLGTRVVVGTLFGSRHGHVHLSFQKDPASPPVFLVELATPTSGLVREMASGLVRVALECDKDEAGGRAGPAGPLLDRPGPWRTYCNGRKCGFAARRDVGEKEWEVLKAVGPISMGAGVLPPSGNGDDGGGGGGGGEVMYMRAKFERVVGSRDSEAFYMVNPDNNAAPELSIYLLRV</sequence>
<organism evidence="2 3">
    <name type="scientific">Cuscuta campestris</name>
    <dbReference type="NCBI Taxonomy" id="132261"/>
    <lineage>
        <taxon>Eukaryota</taxon>
        <taxon>Viridiplantae</taxon>
        <taxon>Streptophyta</taxon>
        <taxon>Embryophyta</taxon>
        <taxon>Tracheophyta</taxon>
        <taxon>Spermatophyta</taxon>
        <taxon>Magnoliopsida</taxon>
        <taxon>eudicotyledons</taxon>
        <taxon>Gunneridae</taxon>
        <taxon>Pentapetalae</taxon>
        <taxon>asterids</taxon>
        <taxon>lamiids</taxon>
        <taxon>Solanales</taxon>
        <taxon>Convolvulaceae</taxon>
        <taxon>Cuscuteae</taxon>
        <taxon>Cuscuta</taxon>
        <taxon>Cuscuta subgen. Grammica</taxon>
        <taxon>Cuscuta sect. Cleistogrammica</taxon>
    </lineage>
</organism>
<dbReference type="Pfam" id="PF04759">
    <property type="entry name" value="DUF617"/>
    <property type="match status" value="1"/>
</dbReference>
<feature type="region of interest" description="Disordered" evidence="1">
    <location>
        <begin position="18"/>
        <end position="70"/>
    </location>
</feature>
<evidence type="ECO:0000256" key="1">
    <source>
        <dbReference type="SAM" id="MobiDB-lite"/>
    </source>
</evidence>
<dbReference type="OrthoDB" id="1859415at2759"/>
<dbReference type="PANTHER" id="PTHR31696:SF23">
    <property type="entry name" value="PROTEIN MIZU-KUSSEI 1"/>
    <property type="match status" value="1"/>
</dbReference>
<feature type="compositionally biased region" description="Acidic residues" evidence="1">
    <location>
        <begin position="27"/>
        <end position="43"/>
    </location>
</feature>
<dbReference type="NCBIfam" id="TIGR01570">
    <property type="entry name" value="A_thal_3588"/>
    <property type="match status" value="1"/>
</dbReference>
<proteinExistence type="predicted"/>
<dbReference type="Proteomes" id="UP000595140">
    <property type="component" value="Unassembled WGS sequence"/>
</dbReference>
<dbReference type="AlphaFoldDB" id="A0A484LRA3"/>
<protein>
    <recommendedName>
        <fullName evidence="4">Protein MIZU-KUSSEI 1</fullName>
    </recommendedName>
</protein>
<dbReference type="PANTHER" id="PTHR31696">
    <property type="entry name" value="PROTEIN MIZU-KUSSEI 1"/>
    <property type="match status" value="1"/>
</dbReference>
<dbReference type="GO" id="GO:0010274">
    <property type="term" value="P:hydrotropism"/>
    <property type="evidence" value="ECO:0007669"/>
    <property type="project" value="InterPro"/>
</dbReference>
<dbReference type="EMBL" id="OOIL02001869">
    <property type="protein sequence ID" value="VFQ78895.1"/>
    <property type="molecule type" value="Genomic_DNA"/>
</dbReference>
<evidence type="ECO:0000313" key="2">
    <source>
        <dbReference type="EMBL" id="VFQ78895.1"/>
    </source>
</evidence>
<dbReference type="InterPro" id="IPR006460">
    <property type="entry name" value="MIZ1-like_pln"/>
</dbReference>
<evidence type="ECO:0000313" key="3">
    <source>
        <dbReference type="Proteomes" id="UP000595140"/>
    </source>
</evidence>
<evidence type="ECO:0008006" key="4">
    <source>
        <dbReference type="Google" id="ProtNLM"/>
    </source>
</evidence>
<gene>
    <name evidence="2" type="ORF">CCAM_LOCUS20671</name>
</gene>
<reference evidence="2 3" key="1">
    <citation type="submission" date="2018-04" db="EMBL/GenBank/DDBJ databases">
        <authorList>
            <person name="Vogel A."/>
        </authorList>
    </citation>
    <scope>NUCLEOTIDE SEQUENCE [LARGE SCALE GENOMIC DNA]</scope>
</reference>
<accession>A0A484LRA3</accession>
<name>A0A484LRA3_9ASTE</name>